<name>A0A438M5S2_9ACTN</name>
<protein>
    <submittedName>
        <fullName evidence="1">Uncharacterized protein</fullName>
    </submittedName>
</protein>
<gene>
    <name evidence="1" type="ORF">EDD27_3568</name>
</gene>
<dbReference type="EMBL" id="SAUN01000001">
    <property type="protein sequence ID" value="RVX41102.1"/>
    <property type="molecule type" value="Genomic_DNA"/>
</dbReference>
<accession>A0A438M5S2</accession>
<sequence length="94" mass="10552">MAALVSPRPANEDCFRTSIRRALALGRLAEFRRRLHGLLTGRADVLSELIDAIMGADHPVTSLVQLSLEPEFRRGHGALYDALAAWEYRRRRPG</sequence>
<dbReference type="RefSeq" id="WP_206641476.1">
    <property type="nucleotide sequence ID" value="NZ_SAUN01000001.1"/>
</dbReference>
<proteinExistence type="predicted"/>
<evidence type="ECO:0000313" key="2">
    <source>
        <dbReference type="Proteomes" id="UP000284824"/>
    </source>
</evidence>
<comment type="caution">
    <text evidence="1">The sequence shown here is derived from an EMBL/GenBank/DDBJ whole genome shotgun (WGS) entry which is preliminary data.</text>
</comment>
<reference evidence="1 2" key="1">
    <citation type="submission" date="2019-01" db="EMBL/GenBank/DDBJ databases">
        <title>Sequencing the genomes of 1000 actinobacteria strains.</title>
        <authorList>
            <person name="Klenk H.-P."/>
        </authorList>
    </citation>
    <scope>NUCLEOTIDE SEQUENCE [LARGE SCALE GENOMIC DNA]</scope>
    <source>
        <strain evidence="1 2">DSM 43925</strain>
    </source>
</reference>
<dbReference type="AlphaFoldDB" id="A0A438M5S2"/>
<dbReference type="Proteomes" id="UP000284824">
    <property type="component" value="Unassembled WGS sequence"/>
</dbReference>
<evidence type="ECO:0000313" key="1">
    <source>
        <dbReference type="EMBL" id="RVX41102.1"/>
    </source>
</evidence>
<keyword evidence="2" id="KW-1185">Reference proteome</keyword>
<organism evidence="1 2">
    <name type="scientific">Nonomuraea polychroma</name>
    <dbReference type="NCBI Taxonomy" id="46176"/>
    <lineage>
        <taxon>Bacteria</taxon>
        <taxon>Bacillati</taxon>
        <taxon>Actinomycetota</taxon>
        <taxon>Actinomycetes</taxon>
        <taxon>Streptosporangiales</taxon>
        <taxon>Streptosporangiaceae</taxon>
        <taxon>Nonomuraea</taxon>
    </lineage>
</organism>